<proteinExistence type="predicted"/>
<organism evidence="1">
    <name type="scientific">Megavirus baoshan</name>
    <dbReference type="NCBI Taxonomy" id="2496520"/>
    <lineage>
        <taxon>Viruses</taxon>
        <taxon>Varidnaviria</taxon>
        <taxon>Bamfordvirae</taxon>
        <taxon>Nucleocytoviricota</taxon>
        <taxon>Megaviricetes</taxon>
        <taxon>Imitervirales</taxon>
        <taxon>Mimiviridae</taxon>
        <taxon>Megamimivirinae</taxon>
        <taxon>Megavirus</taxon>
        <taxon>Megavirus baoshanense</taxon>
    </lineage>
</organism>
<dbReference type="EMBL" id="MH046811">
    <property type="protein sequence ID" value="UFX99902.1"/>
    <property type="molecule type" value="Genomic_DNA"/>
</dbReference>
<sequence>MRKFFCLSNEFDYYQNDDDNKSVSLRNSVLMKDLMPLFDKSKPISVKKYRYRCPLCNNIFIKRLPKKKTQKNPELKISTRTPDGIKCGYCRVTDALGIFKT</sequence>
<protein>
    <submittedName>
        <fullName evidence="1">Uncharacterized protein</fullName>
    </submittedName>
</protein>
<evidence type="ECO:0000313" key="1">
    <source>
        <dbReference type="EMBL" id="UFX99902.1"/>
    </source>
</evidence>
<name>A0A8K1T143_9VIRU</name>
<accession>A0A8K1T143</accession>
<gene>
    <name evidence="1" type="ORF">Mb0965</name>
</gene>
<reference evidence="1" key="1">
    <citation type="submission" date="2018-03" db="EMBL/GenBank/DDBJ databases">
        <title>Draft genome sequences of Megaviruse, new member of the family Mimiviridae isolated from water in Shanghai, China.</title>
        <authorList>
            <person name="Xia Y."/>
        </authorList>
    </citation>
    <scope>NUCLEOTIDE SEQUENCE</scope>
    <source>
        <strain evidence="1">SH</strain>
    </source>
</reference>